<keyword evidence="1" id="KW-0812">Transmembrane</keyword>
<accession>A0A2V2VV46</accession>
<evidence type="ECO:0000256" key="1">
    <source>
        <dbReference type="SAM" id="Phobius"/>
    </source>
</evidence>
<dbReference type="VEuPathDB" id="TriTrypDB:C4B63_7g116"/>
<dbReference type="VEuPathDB" id="TriTrypDB:TcBrA4_0123220"/>
<evidence type="ECO:0000313" key="2">
    <source>
        <dbReference type="EMBL" id="PWV00298.1"/>
    </source>
</evidence>
<protein>
    <submittedName>
        <fullName evidence="2">Uncharacterized protein</fullName>
    </submittedName>
</protein>
<dbReference type="VEuPathDB" id="TriTrypDB:BCY84_18974"/>
<dbReference type="VEuPathDB" id="TriTrypDB:Tc_MARK_414"/>
<dbReference type="VEuPathDB" id="TriTrypDB:C3747_25g57"/>
<dbReference type="VEuPathDB" id="TriTrypDB:TcG_02847"/>
<dbReference type="VEuPathDB" id="TriTrypDB:TcCLB.508051.10"/>
<name>A0A2V2VV46_TRYCR</name>
<dbReference type="VEuPathDB" id="TriTrypDB:ECC02_005695"/>
<organism evidence="2 3">
    <name type="scientific">Trypanosoma cruzi</name>
    <dbReference type="NCBI Taxonomy" id="5693"/>
    <lineage>
        <taxon>Eukaryota</taxon>
        <taxon>Discoba</taxon>
        <taxon>Euglenozoa</taxon>
        <taxon>Kinetoplastea</taxon>
        <taxon>Metakinetoplastina</taxon>
        <taxon>Trypanosomatida</taxon>
        <taxon>Trypanosomatidae</taxon>
        <taxon>Trypanosoma</taxon>
        <taxon>Schizotrypanum</taxon>
    </lineage>
</organism>
<dbReference type="Proteomes" id="UP000246121">
    <property type="component" value="Unassembled WGS sequence"/>
</dbReference>
<dbReference type="VEuPathDB" id="TriTrypDB:TcCLB.506633.30"/>
<keyword evidence="1" id="KW-0472">Membrane</keyword>
<dbReference type="AlphaFoldDB" id="A0A2V2VV46"/>
<gene>
    <name evidence="2" type="ORF">C4B63_7g116</name>
</gene>
<evidence type="ECO:0000313" key="3">
    <source>
        <dbReference type="Proteomes" id="UP000246121"/>
    </source>
</evidence>
<dbReference type="VEuPathDB" id="TriTrypDB:TcCL_ESM07717"/>
<reference evidence="2 3" key="1">
    <citation type="journal article" date="2018" name="Microb. Genom.">
        <title>Expanding an expanded genome: long-read sequencing of Trypanosoma cruzi.</title>
        <authorList>
            <person name="Berna L."/>
            <person name="Rodriguez M."/>
            <person name="Chiribao M.L."/>
            <person name="Parodi-Talice A."/>
            <person name="Pita S."/>
            <person name="Rijo G."/>
            <person name="Alvarez-Valin F."/>
            <person name="Robello C."/>
        </authorList>
    </citation>
    <scope>NUCLEOTIDE SEQUENCE [LARGE SCALE GENOMIC DNA]</scope>
    <source>
        <strain evidence="2 3">Dm28c</strain>
    </source>
</reference>
<sequence>MAQTMDRGAVSDPNSILNVELEAKSESWMAFMRRICAERKRIFPMTAVFMKNALMNAKAHKVSYCISFFSVFLVVFLCVILMSTIFNLPIVFLRLGEVHNGKNDLAITTGGELHSASSLNYSIVEEIFPLTDPLRGYHSPRIRFGGYILKYSTCSGITKPQDLWYDKKKELCLPTCVSEYCDGTETPTVIFAINEERETRMGFGISWKGRKLKKGEVILSIGVAVAANNTRWGIQFCFLDRSAILYMNCLKVILH</sequence>
<dbReference type="VEuPathDB" id="TriTrypDB:TCDM_04754"/>
<comment type="caution">
    <text evidence="2">The sequence shown here is derived from an EMBL/GenBank/DDBJ whole genome shotgun (WGS) entry which is preliminary data.</text>
</comment>
<dbReference type="PANTHER" id="PTHR32522">
    <property type="match status" value="1"/>
</dbReference>
<proteinExistence type="predicted"/>
<dbReference type="PANTHER" id="PTHR32522:SF3">
    <property type="entry name" value="ABC3 TRANSPORTER PERMEASE PROTEIN DOMAIN-CONTAINING PROTEIN"/>
    <property type="match status" value="1"/>
</dbReference>
<dbReference type="VEuPathDB" id="TriTrypDB:TCSYLVIO_003898"/>
<dbReference type="EMBL" id="PRFA01000007">
    <property type="protein sequence ID" value="PWV00298.1"/>
    <property type="molecule type" value="Genomic_DNA"/>
</dbReference>
<keyword evidence="1" id="KW-1133">Transmembrane helix</keyword>
<feature type="transmembrane region" description="Helical" evidence="1">
    <location>
        <begin position="64"/>
        <end position="86"/>
    </location>
</feature>